<dbReference type="PANTHER" id="PTHR31845:SF39">
    <property type="entry name" value="TRANSCRIPTION FACTOR PBCR-RELATED"/>
    <property type="match status" value="1"/>
</dbReference>
<keyword evidence="4" id="KW-0238">DNA-binding</keyword>
<feature type="region of interest" description="Disordered" evidence="7">
    <location>
        <begin position="105"/>
        <end position="129"/>
    </location>
</feature>
<evidence type="ECO:0000259" key="8">
    <source>
        <dbReference type="PROSITE" id="PS50048"/>
    </source>
</evidence>
<evidence type="ECO:0000313" key="9">
    <source>
        <dbReference type="EMBL" id="KIW70368.1"/>
    </source>
</evidence>
<dbReference type="EMBL" id="KN846957">
    <property type="protein sequence ID" value="KIW70367.1"/>
    <property type="molecule type" value="Genomic_DNA"/>
</dbReference>
<dbReference type="EMBL" id="KN846957">
    <property type="protein sequence ID" value="KIW70368.1"/>
    <property type="molecule type" value="Genomic_DNA"/>
</dbReference>
<keyword evidence="3" id="KW-0805">Transcription regulation</keyword>
<keyword evidence="6" id="KW-0539">Nucleus</keyword>
<keyword evidence="2" id="KW-0479">Metal-binding</keyword>
<evidence type="ECO:0000256" key="2">
    <source>
        <dbReference type="ARBA" id="ARBA00022723"/>
    </source>
</evidence>
<keyword evidence="10" id="KW-1185">Reference proteome</keyword>
<dbReference type="InterPro" id="IPR007219">
    <property type="entry name" value="XnlR_reg_dom"/>
</dbReference>
<dbReference type="Gene3D" id="4.10.240.10">
    <property type="entry name" value="Zn(2)-C6 fungal-type DNA-binding domain"/>
    <property type="match status" value="1"/>
</dbReference>
<protein>
    <recommendedName>
        <fullName evidence="8">Zn(2)-C6 fungal-type domain-containing protein</fullName>
    </recommendedName>
</protein>
<dbReference type="PROSITE" id="PS00463">
    <property type="entry name" value="ZN2_CY6_FUNGAL_1"/>
    <property type="match status" value="1"/>
</dbReference>
<organism evidence="9 10">
    <name type="scientific">Phialophora macrospora</name>
    <dbReference type="NCBI Taxonomy" id="1851006"/>
    <lineage>
        <taxon>Eukaryota</taxon>
        <taxon>Fungi</taxon>
        <taxon>Dikarya</taxon>
        <taxon>Ascomycota</taxon>
        <taxon>Pezizomycotina</taxon>
        <taxon>Eurotiomycetes</taxon>
        <taxon>Chaetothyriomycetidae</taxon>
        <taxon>Chaetothyriales</taxon>
        <taxon>Herpotrichiellaceae</taxon>
        <taxon>Phialophora</taxon>
    </lineage>
</organism>
<dbReference type="STRING" id="5601.A0A0D2FPZ0"/>
<accession>A0A0D2FPZ0</accession>
<dbReference type="GO" id="GO:0005634">
    <property type="term" value="C:nucleus"/>
    <property type="evidence" value="ECO:0007669"/>
    <property type="project" value="UniProtKB-SubCell"/>
</dbReference>
<dbReference type="GO" id="GO:0000981">
    <property type="term" value="F:DNA-binding transcription factor activity, RNA polymerase II-specific"/>
    <property type="evidence" value="ECO:0007669"/>
    <property type="project" value="InterPro"/>
</dbReference>
<dbReference type="CDD" id="cd00067">
    <property type="entry name" value="GAL4"/>
    <property type="match status" value="1"/>
</dbReference>
<dbReference type="InterPro" id="IPR001138">
    <property type="entry name" value="Zn2Cys6_DnaBD"/>
</dbReference>
<evidence type="ECO:0000313" key="10">
    <source>
        <dbReference type="Proteomes" id="UP000054266"/>
    </source>
</evidence>
<dbReference type="AlphaFoldDB" id="A0A0D2FPZ0"/>
<keyword evidence="5" id="KW-0804">Transcription</keyword>
<dbReference type="PROSITE" id="PS50048">
    <property type="entry name" value="ZN2_CY6_FUNGAL_2"/>
    <property type="match status" value="1"/>
</dbReference>
<dbReference type="SUPFAM" id="SSF57701">
    <property type="entry name" value="Zn2/Cys6 DNA-binding domain"/>
    <property type="match status" value="1"/>
</dbReference>
<dbReference type="InterPro" id="IPR036864">
    <property type="entry name" value="Zn2-C6_fun-type_DNA-bd_sf"/>
</dbReference>
<evidence type="ECO:0000256" key="4">
    <source>
        <dbReference type="ARBA" id="ARBA00023125"/>
    </source>
</evidence>
<dbReference type="GO" id="GO:0008270">
    <property type="term" value="F:zinc ion binding"/>
    <property type="evidence" value="ECO:0007669"/>
    <property type="project" value="InterPro"/>
</dbReference>
<dbReference type="GO" id="GO:0000976">
    <property type="term" value="F:transcription cis-regulatory region binding"/>
    <property type="evidence" value="ECO:0007669"/>
    <property type="project" value="TreeGrafter"/>
</dbReference>
<evidence type="ECO:0000256" key="5">
    <source>
        <dbReference type="ARBA" id="ARBA00023163"/>
    </source>
</evidence>
<evidence type="ECO:0000256" key="6">
    <source>
        <dbReference type="ARBA" id="ARBA00023242"/>
    </source>
</evidence>
<dbReference type="InterPro" id="IPR051089">
    <property type="entry name" value="prtT"/>
</dbReference>
<dbReference type="Pfam" id="PF04082">
    <property type="entry name" value="Fungal_trans"/>
    <property type="match status" value="1"/>
</dbReference>
<evidence type="ECO:0000256" key="7">
    <source>
        <dbReference type="SAM" id="MobiDB-lite"/>
    </source>
</evidence>
<dbReference type="HOGENOM" id="CLU_006524_0_2_1"/>
<name>A0A0D2FPZ0_9EURO</name>
<evidence type="ECO:0000256" key="1">
    <source>
        <dbReference type="ARBA" id="ARBA00004123"/>
    </source>
</evidence>
<proteinExistence type="predicted"/>
<dbReference type="GO" id="GO:0006351">
    <property type="term" value="P:DNA-templated transcription"/>
    <property type="evidence" value="ECO:0007669"/>
    <property type="project" value="InterPro"/>
</dbReference>
<dbReference type="PANTHER" id="PTHR31845">
    <property type="entry name" value="FINGER DOMAIN PROTEIN, PUTATIVE-RELATED"/>
    <property type="match status" value="1"/>
</dbReference>
<evidence type="ECO:0000256" key="3">
    <source>
        <dbReference type="ARBA" id="ARBA00023015"/>
    </source>
</evidence>
<sequence>MNPSGAPEVHSDGSDDSDDAEQYKDAAPRAKTVRSSRACITCRRMKTKCEIDEALGSACKLCIRTRRQCIMQDIPRRRKRKTTERVADLEEKINVLTALLATKETGASTTDTDSVPPRPNPDQASPVAPKESLMAEALSRGLLDWETACAAFDRYKLGMSHYFPFVVFPETTEAKVLREQQPLLFFAIVTVSISRMQSNVDAELCDILIKDFALRIVYKGERSLELVQALLVHVSFYSRTLQMRDLNFNQMTHIASTMATDIGLGRRPHKATSEQRNGPYQLESLAARRAWLGCYYMATSISMSLRHPAFVRWSVYTEECLDILSAEPPALPSDVWLCDLIRIQRIAEAGSLSFSMDDPGAIVTLRDVRIQYQLRGFRQQLDYWRRHARTNLSLPYARHIAASTDLFINEIALHPEHDIDDLRSPLRVPQTTGLNELALKFKDLHFIPAREEALFACLAAIHECFDALLSMDMETACALPNLFFVRTGYAARALRKLLNICDSQAEYEGRSHIDVRELKFEEYLNSIIALLGRVHSENNSTVARAFGLVLAQIKAQALESSKLLSTIRLPDDGTGINPKFDPNSNFLIGSKEPDDHPCLRLGKIESMSQPDYPTGATFAAPLTVPGQPPPMVDPLHPQAQVDMSQWQQNDTSDLFMTGIDVLQWFEQDIALTSGVFDYDGMGRQPSDEHWQ</sequence>
<feature type="domain" description="Zn(2)-C6 fungal-type" evidence="8">
    <location>
        <begin position="38"/>
        <end position="71"/>
    </location>
</feature>
<dbReference type="Proteomes" id="UP000054266">
    <property type="component" value="Unassembled WGS sequence"/>
</dbReference>
<dbReference type="SMART" id="SM00066">
    <property type="entry name" value="GAL4"/>
    <property type="match status" value="1"/>
</dbReference>
<reference evidence="9 10" key="1">
    <citation type="submission" date="2015-01" db="EMBL/GenBank/DDBJ databases">
        <title>The Genome Sequence of Capronia semiimmersa CBS27337.</title>
        <authorList>
            <consortium name="The Broad Institute Genomics Platform"/>
            <person name="Cuomo C."/>
            <person name="de Hoog S."/>
            <person name="Gorbushina A."/>
            <person name="Stielow B."/>
            <person name="Teixiera M."/>
            <person name="Abouelleil A."/>
            <person name="Chapman S.B."/>
            <person name="Priest M."/>
            <person name="Young S.K."/>
            <person name="Wortman J."/>
            <person name="Nusbaum C."/>
            <person name="Birren B."/>
        </authorList>
    </citation>
    <scope>NUCLEOTIDE SEQUENCE [LARGE SCALE GENOMIC DNA]</scope>
    <source>
        <strain evidence="9 10">CBS 27337</strain>
    </source>
</reference>
<comment type="subcellular location">
    <subcellularLocation>
        <location evidence="1">Nucleus</location>
    </subcellularLocation>
</comment>
<feature type="region of interest" description="Disordered" evidence="7">
    <location>
        <begin position="1"/>
        <end position="30"/>
    </location>
</feature>
<gene>
    <name evidence="9" type="ORF">PV04_02642</name>
</gene>
<dbReference type="CDD" id="cd12148">
    <property type="entry name" value="fungal_TF_MHR"/>
    <property type="match status" value="1"/>
</dbReference>